<dbReference type="InterPro" id="IPR025486">
    <property type="entry name" value="DUF4378"/>
</dbReference>
<evidence type="ECO:0000313" key="4">
    <source>
        <dbReference type="EMBL" id="PKA61418.1"/>
    </source>
</evidence>
<evidence type="ECO:0000313" key="5">
    <source>
        <dbReference type="Proteomes" id="UP000236161"/>
    </source>
</evidence>
<keyword evidence="5" id="KW-1185">Reference proteome</keyword>
<dbReference type="EMBL" id="KZ451930">
    <property type="protein sequence ID" value="PKA61418.1"/>
    <property type="molecule type" value="Genomic_DNA"/>
</dbReference>
<dbReference type="Pfam" id="PF14383">
    <property type="entry name" value="VARLMGL"/>
    <property type="match status" value="1"/>
</dbReference>
<feature type="domain" description="DUF4378" evidence="2">
    <location>
        <begin position="652"/>
        <end position="785"/>
    </location>
</feature>
<gene>
    <name evidence="4" type="primary">LNG1</name>
    <name evidence="4" type="ORF">AXF42_Ash014335</name>
</gene>
<dbReference type="PANTHER" id="PTHR31680:SF12">
    <property type="entry name" value="OS11G0587300 PROTEIN"/>
    <property type="match status" value="1"/>
</dbReference>
<organism evidence="4 5">
    <name type="scientific">Apostasia shenzhenica</name>
    <dbReference type="NCBI Taxonomy" id="1088818"/>
    <lineage>
        <taxon>Eukaryota</taxon>
        <taxon>Viridiplantae</taxon>
        <taxon>Streptophyta</taxon>
        <taxon>Embryophyta</taxon>
        <taxon>Tracheophyta</taxon>
        <taxon>Spermatophyta</taxon>
        <taxon>Magnoliopsida</taxon>
        <taxon>Liliopsida</taxon>
        <taxon>Asparagales</taxon>
        <taxon>Orchidaceae</taxon>
        <taxon>Apostasioideae</taxon>
        <taxon>Apostasia</taxon>
    </lineage>
</organism>
<proteinExistence type="predicted"/>
<dbReference type="Pfam" id="PF14309">
    <property type="entry name" value="DUF4378"/>
    <property type="match status" value="1"/>
</dbReference>
<sequence>MRPRLGRRSAANGVCISPELFPARTSRKMTPGVYHEVHEPRNLEKQIERQIGCMTGFLQLFDRQQLLAGKRFCSEKRLPSYSAAGSTSPSDRSEFSSASLVKEAPPSLSFPSPEGCPFSPEKHSLTNTPGRQMLPLPVFALKDRQKTSWKLREAPRLSLDSRATVDAKGKLRPREIRISPTVFSEKSSDVSEDTENQYKQRRSPSVVARLMGLEALPDAGEGELPKRAELRRSASESRVPRDLSEFNFHKPALMPSEDLLGPGKIYSSEGRAREIKPKGQKPPAAPLVRKSFFDSQEFFPEPKRTGSLCGEIEKRLRMRGIEEPTKDLETLKQILEALQLKGLLHSKPLEPLDALSVNFLYERRTSSLAAGESPIVVMKPVPKSLPRSPRSDLQNASPRSVSPRSSPAPESALTIMSPRGRPEIDRNVSSPRRQINSRSQKLSEASSPIASPARRQAPLPQRRIPAVHSSKTGTKSLGPPCARSSRNRLPTAAASPKEAVCSPAVDDKSTKSDATIFISPSQLICDRETLDEYRMGRRLLERCDKLLQSIAAITSSAEQVTAAEQQPSPVSVLDSCCLSDESFASPHPNPAAAAAAAAAVDFKDKLADWVDDQWSQQVTSTVGSKSDDGAQEDMAKDLGEDYAYVADVIRESDRHPTAADAFAAIEKRYQSSISSEAHRRLIFDSVTEILERKRLVSPWKAFRVAATGGGGGGGGAGSLLREVWEELQRVQQWVESEDVMALTRGIIRKDMASAAAGQQGWEVAGVEMSEAVLHIERQVFKDLVADTIRELADLACRYRHDSFPRRKLVF</sequence>
<reference evidence="4 5" key="1">
    <citation type="journal article" date="2017" name="Nature">
        <title>The Apostasia genome and the evolution of orchids.</title>
        <authorList>
            <person name="Zhang G.Q."/>
            <person name="Liu K.W."/>
            <person name="Li Z."/>
            <person name="Lohaus R."/>
            <person name="Hsiao Y.Y."/>
            <person name="Niu S.C."/>
            <person name="Wang J.Y."/>
            <person name="Lin Y.C."/>
            <person name="Xu Q."/>
            <person name="Chen L.J."/>
            <person name="Yoshida K."/>
            <person name="Fujiwara S."/>
            <person name="Wang Z.W."/>
            <person name="Zhang Y.Q."/>
            <person name="Mitsuda N."/>
            <person name="Wang M."/>
            <person name="Liu G.H."/>
            <person name="Pecoraro L."/>
            <person name="Huang H.X."/>
            <person name="Xiao X.J."/>
            <person name="Lin M."/>
            <person name="Wu X.Y."/>
            <person name="Wu W.L."/>
            <person name="Chen Y.Y."/>
            <person name="Chang S.B."/>
            <person name="Sakamoto S."/>
            <person name="Ohme-Takagi M."/>
            <person name="Yagi M."/>
            <person name="Zeng S.J."/>
            <person name="Shen C.Y."/>
            <person name="Yeh C.M."/>
            <person name="Luo Y.B."/>
            <person name="Tsai W.C."/>
            <person name="Van de Peer Y."/>
            <person name="Liu Z.J."/>
        </authorList>
    </citation>
    <scope>NUCLEOTIDE SEQUENCE [LARGE SCALE GENOMIC DNA]</scope>
    <source>
        <strain evidence="5">cv. Shenzhen</strain>
        <tissue evidence="4">Stem</tissue>
    </source>
</reference>
<dbReference type="AlphaFoldDB" id="A0A2I0B0V1"/>
<name>A0A2I0B0V1_9ASPA</name>
<evidence type="ECO:0000259" key="2">
    <source>
        <dbReference type="Pfam" id="PF14309"/>
    </source>
</evidence>
<feature type="region of interest" description="Disordered" evidence="1">
    <location>
        <begin position="80"/>
        <end position="132"/>
    </location>
</feature>
<dbReference type="InterPro" id="IPR033334">
    <property type="entry name" value="LNG1/2"/>
</dbReference>
<feature type="region of interest" description="Disordered" evidence="1">
    <location>
        <begin position="380"/>
        <end position="495"/>
    </location>
</feature>
<feature type="compositionally biased region" description="Polar residues" evidence="1">
    <location>
        <begin position="427"/>
        <end position="449"/>
    </location>
</feature>
<dbReference type="InterPro" id="IPR032795">
    <property type="entry name" value="DUF3741-assoc"/>
</dbReference>
<feature type="compositionally biased region" description="Low complexity" evidence="1">
    <location>
        <begin position="396"/>
        <end position="412"/>
    </location>
</feature>
<dbReference type="OrthoDB" id="1929599at2759"/>
<evidence type="ECO:0000259" key="3">
    <source>
        <dbReference type="Pfam" id="PF14383"/>
    </source>
</evidence>
<dbReference type="PANTHER" id="PTHR31680">
    <property type="entry name" value="LONGIFOLIA PROTEIN"/>
    <property type="match status" value="1"/>
</dbReference>
<dbReference type="GO" id="GO:0051513">
    <property type="term" value="P:regulation of monopolar cell growth"/>
    <property type="evidence" value="ECO:0007669"/>
    <property type="project" value="InterPro"/>
</dbReference>
<dbReference type="Proteomes" id="UP000236161">
    <property type="component" value="Unassembled WGS sequence"/>
</dbReference>
<feature type="domain" description="DUF3741" evidence="3">
    <location>
        <begin position="191"/>
        <end position="219"/>
    </location>
</feature>
<protein>
    <submittedName>
        <fullName evidence="4">Protein LONGIFOLIA 1</fullName>
    </submittedName>
</protein>
<accession>A0A2I0B0V1</accession>
<evidence type="ECO:0000256" key="1">
    <source>
        <dbReference type="SAM" id="MobiDB-lite"/>
    </source>
</evidence>
<dbReference type="STRING" id="1088818.A0A2I0B0V1"/>
<feature type="compositionally biased region" description="Low complexity" evidence="1">
    <location>
        <begin position="450"/>
        <end position="466"/>
    </location>
</feature>
<feature type="compositionally biased region" description="Polar residues" evidence="1">
    <location>
        <begin position="83"/>
        <end position="99"/>
    </location>
</feature>